<dbReference type="InterPro" id="IPR050275">
    <property type="entry name" value="PGM_Phosphatase"/>
</dbReference>
<dbReference type="Gene3D" id="3.40.50.1240">
    <property type="entry name" value="Phosphoglycerate mutase-like"/>
    <property type="match status" value="1"/>
</dbReference>
<evidence type="ECO:0000313" key="1">
    <source>
        <dbReference type="EMBL" id="KAK0710443.1"/>
    </source>
</evidence>
<dbReference type="PANTHER" id="PTHR48100:SF24">
    <property type="entry name" value="PHOSPHOGLYCERATE MUTASE"/>
    <property type="match status" value="1"/>
</dbReference>
<dbReference type="GO" id="GO:0016791">
    <property type="term" value="F:phosphatase activity"/>
    <property type="evidence" value="ECO:0007669"/>
    <property type="project" value="TreeGrafter"/>
</dbReference>
<reference evidence="1" key="1">
    <citation type="submission" date="2023-06" db="EMBL/GenBank/DDBJ databases">
        <title>Genome-scale phylogeny and comparative genomics of the fungal order Sordariales.</title>
        <authorList>
            <consortium name="Lawrence Berkeley National Laboratory"/>
            <person name="Hensen N."/>
            <person name="Bonometti L."/>
            <person name="Westerberg I."/>
            <person name="Brannstrom I.O."/>
            <person name="Guillou S."/>
            <person name="Cros-Aarteil S."/>
            <person name="Calhoun S."/>
            <person name="Haridas S."/>
            <person name="Kuo A."/>
            <person name="Mondo S."/>
            <person name="Pangilinan J."/>
            <person name="Riley R."/>
            <person name="Labutti K."/>
            <person name="Andreopoulos B."/>
            <person name="Lipzen A."/>
            <person name="Chen C."/>
            <person name="Yanf M."/>
            <person name="Daum C."/>
            <person name="Ng V."/>
            <person name="Clum A."/>
            <person name="Steindorff A."/>
            <person name="Ohm R."/>
            <person name="Martin F."/>
            <person name="Silar P."/>
            <person name="Natvig D."/>
            <person name="Lalanne C."/>
            <person name="Gautier V."/>
            <person name="Ament-Velasquez S.L."/>
            <person name="Kruys A."/>
            <person name="Hutchinson M.I."/>
            <person name="Powell A.J."/>
            <person name="Barry K."/>
            <person name="Miller A.N."/>
            <person name="Grigoriev I.V."/>
            <person name="Debuchy R."/>
            <person name="Gladieux P."/>
            <person name="Thoren M.H."/>
            <person name="Johannesson H."/>
        </authorList>
    </citation>
    <scope>NUCLEOTIDE SEQUENCE</scope>
    <source>
        <strain evidence="1">CBS 540.89</strain>
    </source>
</reference>
<proteinExistence type="predicted"/>
<gene>
    <name evidence="1" type="ORF">B0T21DRAFT_352643</name>
</gene>
<accession>A0AA40A781</accession>
<organism evidence="1 2">
    <name type="scientific">Apiosordaria backusii</name>
    <dbReference type="NCBI Taxonomy" id="314023"/>
    <lineage>
        <taxon>Eukaryota</taxon>
        <taxon>Fungi</taxon>
        <taxon>Dikarya</taxon>
        <taxon>Ascomycota</taxon>
        <taxon>Pezizomycotina</taxon>
        <taxon>Sordariomycetes</taxon>
        <taxon>Sordariomycetidae</taxon>
        <taxon>Sordariales</taxon>
        <taxon>Lasiosphaeriaceae</taxon>
        <taxon>Apiosordaria</taxon>
    </lineage>
</organism>
<comment type="caution">
    <text evidence="1">The sequence shown here is derived from an EMBL/GenBank/DDBJ whole genome shotgun (WGS) entry which is preliminary data.</text>
</comment>
<sequence length="215" mass="24836">MFEEHKTTHDPGLTSEGITQCLELREHLKIYLNRRNVNRIIVSPMRRAMETALHAMDWLIKDEGVPIEASALWQVEEIKVDKSFHCIDFSKIDPTWPDKTSPEPELYHYSRQSILQWGQKAVEDLYDRDEGLLIVVSHNGFLRTGVIGRWTANADYRLYSLERDESGVRCKLIEEEGMEAAWSFVVWQPALSGQESDHQLGMVRASSLDILFPHV</sequence>
<evidence type="ECO:0000313" key="2">
    <source>
        <dbReference type="Proteomes" id="UP001172159"/>
    </source>
</evidence>
<dbReference type="AlphaFoldDB" id="A0AA40A781"/>
<dbReference type="Pfam" id="PF00300">
    <property type="entry name" value="His_Phos_1"/>
    <property type="match status" value="1"/>
</dbReference>
<evidence type="ECO:0008006" key="3">
    <source>
        <dbReference type="Google" id="ProtNLM"/>
    </source>
</evidence>
<protein>
    <recommendedName>
        <fullName evidence="3">Phosphoglycerate mutase</fullName>
    </recommendedName>
</protein>
<keyword evidence="2" id="KW-1185">Reference proteome</keyword>
<dbReference type="Proteomes" id="UP001172159">
    <property type="component" value="Unassembled WGS sequence"/>
</dbReference>
<dbReference type="InterPro" id="IPR029033">
    <property type="entry name" value="His_PPase_superfam"/>
</dbReference>
<dbReference type="InterPro" id="IPR013078">
    <property type="entry name" value="His_Pase_superF_clade-1"/>
</dbReference>
<dbReference type="GO" id="GO:0005737">
    <property type="term" value="C:cytoplasm"/>
    <property type="evidence" value="ECO:0007669"/>
    <property type="project" value="TreeGrafter"/>
</dbReference>
<name>A0AA40A781_9PEZI</name>
<dbReference type="SUPFAM" id="SSF53254">
    <property type="entry name" value="Phosphoglycerate mutase-like"/>
    <property type="match status" value="1"/>
</dbReference>
<dbReference type="EMBL" id="JAUKTV010000017">
    <property type="protein sequence ID" value="KAK0710443.1"/>
    <property type="molecule type" value="Genomic_DNA"/>
</dbReference>
<dbReference type="PANTHER" id="PTHR48100">
    <property type="entry name" value="BROAD-SPECIFICITY PHOSPHATASE YOR283W-RELATED"/>
    <property type="match status" value="1"/>
</dbReference>